<evidence type="ECO:0000313" key="12">
    <source>
        <dbReference type="Proteomes" id="UP000078046"/>
    </source>
</evidence>
<evidence type="ECO:0000256" key="6">
    <source>
        <dbReference type="ARBA" id="ARBA00022777"/>
    </source>
</evidence>
<evidence type="ECO:0000256" key="9">
    <source>
        <dbReference type="ARBA" id="ARBA00048679"/>
    </source>
</evidence>
<dbReference type="PROSITE" id="PS00109">
    <property type="entry name" value="PROTEIN_KINASE_TYR"/>
    <property type="match status" value="1"/>
</dbReference>
<accession>A0A177BCB6</accession>
<gene>
    <name evidence="11" type="ORF">A3Q56_00324</name>
</gene>
<evidence type="ECO:0000313" key="11">
    <source>
        <dbReference type="EMBL" id="OAF71886.1"/>
    </source>
</evidence>
<name>A0A177BCB6_9BILA</name>
<evidence type="ECO:0000256" key="1">
    <source>
        <dbReference type="ARBA" id="ARBA00010630"/>
    </source>
</evidence>
<keyword evidence="6" id="KW-0418">Kinase</keyword>
<dbReference type="GO" id="GO:0000408">
    <property type="term" value="C:EKC/KEOPS complex"/>
    <property type="evidence" value="ECO:0007669"/>
    <property type="project" value="TreeGrafter"/>
</dbReference>
<dbReference type="GO" id="GO:0005829">
    <property type="term" value="C:cytosol"/>
    <property type="evidence" value="ECO:0007669"/>
    <property type="project" value="TreeGrafter"/>
</dbReference>
<feature type="domain" description="Protein kinase" evidence="10">
    <location>
        <begin position="1"/>
        <end position="261"/>
    </location>
</feature>
<dbReference type="AlphaFoldDB" id="A0A177BCB6"/>
<dbReference type="OrthoDB" id="3399at2759"/>
<comment type="catalytic activity">
    <reaction evidence="9">
        <text>L-seryl-[protein] + ATP = O-phospho-L-seryl-[protein] + ADP + H(+)</text>
        <dbReference type="Rhea" id="RHEA:17989"/>
        <dbReference type="Rhea" id="RHEA-COMP:9863"/>
        <dbReference type="Rhea" id="RHEA-COMP:11604"/>
        <dbReference type="ChEBI" id="CHEBI:15378"/>
        <dbReference type="ChEBI" id="CHEBI:29999"/>
        <dbReference type="ChEBI" id="CHEBI:30616"/>
        <dbReference type="ChEBI" id="CHEBI:83421"/>
        <dbReference type="ChEBI" id="CHEBI:456216"/>
        <dbReference type="EC" id="2.7.11.1"/>
    </reaction>
</comment>
<evidence type="ECO:0000256" key="5">
    <source>
        <dbReference type="ARBA" id="ARBA00022741"/>
    </source>
</evidence>
<dbReference type="GO" id="GO:0005634">
    <property type="term" value="C:nucleus"/>
    <property type="evidence" value="ECO:0007669"/>
    <property type="project" value="TreeGrafter"/>
</dbReference>
<keyword evidence="3" id="KW-0808">Transferase</keyword>
<keyword evidence="12" id="KW-1185">Reference proteome</keyword>
<dbReference type="InterPro" id="IPR008266">
    <property type="entry name" value="Tyr_kinase_AS"/>
</dbReference>
<dbReference type="GO" id="GO:0004674">
    <property type="term" value="F:protein serine/threonine kinase activity"/>
    <property type="evidence" value="ECO:0007669"/>
    <property type="project" value="UniProtKB-EC"/>
</dbReference>
<dbReference type="PROSITE" id="PS50011">
    <property type="entry name" value="PROTEIN_KINASE_DOM"/>
    <property type="match status" value="1"/>
</dbReference>
<evidence type="ECO:0000256" key="4">
    <source>
        <dbReference type="ARBA" id="ARBA00022694"/>
    </source>
</evidence>
<protein>
    <recommendedName>
        <fullName evidence="2">non-specific serine/threonine protein kinase</fullName>
        <ecNumber evidence="2">2.7.11.1</ecNumber>
    </recommendedName>
</protein>
<comment type="catalytic activity">
    <reaction evidence="8">
        <text>L-threonyl-[protein] + ATP = O-phospho-L-threonyl-[protein] + ADP + H(+)</text>
        <dbReference type="Rhea" id="RHEA:46608"/>
        <dbReference type="Rhea" id="RHEA-COMP:11060"/>
        <dbReference type="Rhea" id="RHEA-COMP:11605"/>
        <dbReference type="ChEBI" id="CHEBI:15378"/>
        <dbReference type="ChEBI" id="CHEBI:30013"/>
        <dbReference type="ChEBI" id="CHEBI:30616"/>
        <dbReference type="ChEBI" id="CHEBI:61977"/>
        <dbReference type="ChEBI" id="CHEBI:456216"/>
        <dbReference type="EC" id="2.7.11.1"/>
    </reaction>
</comment>
<dbReference type="GO" id="GO:0008033">
    <property type="term" value="P:tRNA processing"/>
    <property type="evidence" value="ECO:0007669"/>
    <property type="project" value="UniProtKB-KW"/>
</dbReference>
<sequence length="261" mass="30606">MESNQCFLQGSESKLYLEWYNGQLVIRKWRYPRSYRHATIDARLRKRRTKAEKKALEKCYSLGVSAPSLVDDNIDKTTLYIGYLHNTIQLGDYINKMSKDEELDQEHVIKKLNWAFSEFGRLVANLHSHDLIHGDLTSSNVLVELEKNHKYLKKITLPTKCDHAIEKQVPLSSNNIDSFKGEKLHLVDFGLSSISLSAESKAVDLHLLERTIQCRYDDQKYPNLFNFFMDSYYKHVNCEFLYKQISQKLDSVRKRYRKIGC</sequence>
<evidence type="ECO:0000256" key="3">
    <source>
        <dbReference type="ARBA" id="ARBA00022679"/>
    </source>
</evidence>
<dbReference type="Gene3D" id="1.10.510.10">
    <property type="entry name" value="Transferase(Phosphotransferase) domain 1"/>
    <property type="match status" value="1"/>
</dbReference>
<evidence type="ECO:0000256" key="7">
    <source>
        <dbReference type="ARBA" id="ARBA00022840"/>
    </source>
</evidence>
<dbReference type="Proteomes" id="UP000078046">
    <property type="component" value="Unassembled WGS sequence"/>
</dbReference>
<evidence type="ECO:0000256" key="8">
    <source>
        <dbReference type="ARBA" id="ARBA00047899"/>
    </source>
</evidence>
<comment type="similarity">
    <text evidence="1">Belongs to the protein kinase superfamily. BUD32 family.</text>
</comment>
<evidence type="ECO:0000256" key="2">
    <source>
        <dbReference type="ARBA" id="ARBA00012513"/>
    </source>
</evidence>
<dbReference type="InterPro" id="IPR000719">
    <property type="entry name" value="Prot_kinase_dom"/>
</dbReference>
<organism evidence="11 12">
    <name type="scientific">Intoshia linei</name>
    <dbReference type="NCBI Taxonomy" id="1819745"/>
    <lineage>
        <taxon>Eukaryota</taxon>
        <taxon>Metazoa</taxon>
        <taxon>Spiralia</taxon>
        <taxon>Lophotrochozoa</taxon>
        <taxon>Mesozoa</taxon>
        <taxon>Orthonectida</taxon>
        <taxon>Rhopaluridae</taxon>
        <taxon>Intoshia</taxon>
    </lineage>
</organism>
<proteinExistence type="inferred from homology"/>
<evidence type="ECO:0000259" key="10">
    <source>
        <dbReference type="PROSITE" id="PS50011"/>
    </source>
</evidence>
<dbReference type="InterPro" id="IPR011009">
    <property type="entry name" value="Kinase-like_dom_sf"/>
</dbReference>
<dbReference type="EC" id="2.7.11.1" evidence="2"/>
<dbReference type="GO" id="GO:0005524">
    <property type="term" value="F:ATP binding"/>
    <property type="evidence" value="ECO:0007669"/>
    <property type="project" value="UniProtKB-KW"/>
</dbReference>
<dbReference type="Pfam" id="PF06293">
    <property type="entry name" value="Kdo"/>
    <property type="match status" value="1"/>
</dbReference>
<comment type="caution">
    <text evidence="11">The sequence shown here is derived from an EMBL/GenBank/DDBJ whole genome shotgun (WGS) entry which is preliminary data.</text>
</comment>
<keyword evidence="7" id="KW-0067">ATP-binding</keyword>
<keyword evidence="5" id="KW-0547">Nucleotide-binding</keyword>
<dbReference type="PANTHER" id="PTHR12209:SF0">
    <property type="entry name" value="EKC_KEOPS COMPLEX SUBUNIT TP53RK"/>
    <property type="match status" value="1"/>
</dbReference>
<dbReference type="SUPFAM" id="SSF56112">
    <property type="entry name" value="Protein kinase-like (PK-like)"/>
    <property type="match status" value="1"/>
</dbReference>
<keyword evidence="4" id="KW-0819">tRNA processing</keyword>
<dbReference type="EMBL" id="LWCA01000016">
    <property type="protein sequence ID" value="OAF71886.1"/>
    <property type="molecule type" value="Genomic_DNA"/>
</dbReference>
<dbReference type="Gene3D" id="3.30.200.20">
    <property type="entry name" value="Phosphorylase Kinase, domain 1"/>
    <property type="match status" value="1"/>
</dbReference>
<reference evidence="11 12" key="1">
    <citation type="submission" date="2016-04" db="EMBL/GenBank/DDBJ databases">
        <title>The genome of Intoshia linei affirms orthonectids as highly simplified spiralians.</title>
        <authorList>
            <person name="Mikhailov K.V."/>
            <person name="Slusarev G.S."/>
            <person name="Nikitin M.A."/>
            <person name="Logacheva M.D."/>
            <person name="Penin A."/>
            <person name="Aleoshin V."/>
            <person name="Panchin Y.V."/>
        </authorList>
    </citation>
    <scope>NUCLEOTIDE SEQUENCE [LARGE SCALE GENOMIC DNA]</scope>
    <source>
        <strain evidence="11">Intl2013</strain>
        <tissue evidence="11">Whole animal</tissue>
    </source>
</reference>
<dbReference type="GO" id="GO:0070525">
    <property type="term" value="P:tRNA threonylcarbamoyladenosine metabolic process"/>
    <property type="evidence" value="ECO:0007669"/>
    <property type="project" value="TreeGrafter"/>
</dbReference>
<dbReference type="PANTHER" id="PTHR12209">
    <property type="entry name" value="NON-SPECIFIC SERINE/THREONINE PROTEIN KINASE"/>
    <property type="match status" value="1"/>
</dbReference>